<evidence type="ECO:0000313" key="1">
    <source>
        <dbReference type="EMBL" id="EFH40921.1"/>
    </source>
</evidence>
<dbReference type="HOGENOM" id="CLU_2362598_0_0_1"/>
<accession>D7MT50</accession>
<keyword evidence="2" id="KW-1185">Reference proteome</keyword>
<gene>
    <name evidence="1" type="ORF">ARALYDRAFT_685675</name>
</gene>
<dbReference type="Gramene" id="Al_scaffold_0008_2495">
    <property type="protein sequence ID" value="Al_scaffold_0008_2495"/>
    <property type="gene ID" value="Al_scaffold_0008_2495"/>
</dbReference>
<dbReference type="AlphaFoldDB" id="D7MT50"/>
<name>D7MT50_ARALL</name>
<evidence type="ECO:0000313" key="2">
    <source>
        <dbReference type="Proteomes" id="UP000008694"/>
    </source>
</evidence>
<dbReference type="EMBL" id="GL348720">
    <property type="protein sequence ID" value="EFH40921.1"/>
    <property type="molecule type" value="Genomic_DNA"/>
</dbReference>
<proteinExistence type="predicted"/>
<dbReference type="Proteomes" id="UP000008694">
    <property type="component" value="Unassembled WGS sequence"/>
</dbReference>
<protein>
    <submittedName>
        <fullName evidence="1">Predicted protein</fullName>
    </submittedName>
</protein>
<reference evidence="2" key="1">
    <citation type="journal article" date="2011" name="Nat. Genet.">
        <title>The Arabidopsis lyrata genome sequence and the basis of rapid genome size change.</title>
        <authorList>
            <person name="Hu T.T."/>
            <person name="Pattyn P."/>
            <person name="Bakker E.G."/>
            <person name="Cao J."/>
            <person name="Cheng J.-F."/>
            <person name="Clark R.M."/>
            <person name="Fahlgren N."/>
            <person name="Fawcett J.A."/>
            <person name="Grimwood J."/>
            <person name="Gundlach H."/>
            <person name="Haberer G."/>
            <person name="Hollister J.D."/>
            <person name="Ossowski S."/>
            <person name="Ottilar R.P."/>
            <person name="Salamov A.A."/>
            <person name="Schneeberger K."/>
            <person name="Spannagl M."/>
            <person name="Wang X."/>
            <person name="Yang L."/>
            <person name="Nasrallah M.E."/>
            <person name="Bergelson J."/>
            <person name="Carrington J.C."/>
            <person name="Gaut B.S."/>
            <person name="Schmutz J."/>
            <person name="Mayer K.F.X."/>
            <person name="Van de Peer Y."/>
            <person name="Grigoriev I.V."/>
            <person name="Nordborg M."/>
            <person name="Weigel D."/>
            <person name="Guo Y.-L."/>
        </authorList>
    </citation>
    <scope>NUCLEOTIDE SEQUENCE [LARGE SCALE GENOMIC DNA]</scope>
    <source>
        <strain evidence="2">cv. MN47</strain>
    </source>
</reference>
<organism evidence="2">
    <name type="scientific">Arabidopsis lyrata subsp. lyrata</name>
    <name type="common">Lyre-leaved rock-cress</name>
    <dbReference type="NCBI Taxonomy" id="81972"/>
    <lineage>
        <taxon>Eukaryota</taxon>
        <taxon>Viridiplantae</taxon>
        <taxon>Streptophyta</taxon>
        <taxon>Embryophyta</taxon>
        <taxon>Tracheophyta</taxon>
        <taxon>Spermatophyta</taxon>
        <taxon>Magnoliopsida</taxon>
        <taxon>eudicotyledons</taxon>
        <taxon>Gunneridae</taxon>
        <taxon>Pentapetalae</taxon>
        <taxon>rosids</taxon>
        <taxon>malvids</taxon>
        <taxon>Brassicales</taxon>
        <taxon>Brassicaceae</taxon>
        <taxon>Camelineae</taxon>
        <taxon>Arabidopsis</taxon>
    </lineage>
</organism>
<sequence>MAEKDGARGGDGGDDDTLLSFPADRWLNFCNENNFSMCGFSHLEQMELWASETEEVYIDINKYGGDDEYDGGGDYGDENDIVEYHVDRNINGHNKL</sequence>